<reference evidence="6" key="1">
    <citation type="submission" date="2020-08" db="EMBL/GenBank/DDBJ databases">
        <title>Genome public.</title>
        <authorList>
            <person name="Liu C."/>
            <person name="Sun Q."/>
        </authorList>
    </citation>
    <scope>NUCLEOTIDE SEQUENCE</scope>
    <source>
        <strain evidence="6">BX8</strain>
    </source>
</reference>
<dbReference type="GO" id="GO:0006487">
    <property type="term" value="P:protein N-linked glycosylation"/>
    <property type="evidence" value="ECO:0007669"/>
    <property type="project" value="TreeGrafter"/>
</dbReference>
<evidence type="ECO:0000256" key="3">
    <source>
        <dbReference type="ARBA" id="ARBA00016090"/>
    </source>
</evidence>
<dbReference type="GO" id="GO:0006047">
    <property type="term" value="P:UDP-N-acetylglucosamine metabolic process"/>
    <property type="evidence" value="ECO:0007669"/>
    <property type="project" value="TreeGrafter"/>
</dbReference>
<dbReference type="EC" id="2.6.1.16" evidence="2"/>
<organism evidence="6 7">
    <name type="scientific">Anaerofilum hominis</name>
    <dbReference type="NCBI Taxonomy" id="2763016"/>
    <lineage>
        <taxon>Bacteria</taxon>
        <taxon>Bacillati</taxon>
        <taxon>Bacillota</taxon>
        <taxon>Clostridia</taxon>
        <taxon>Eubacteriales</taxon>
        <taxon>Oscillospiraceae</taxon>
        <taxon>Anaerofilum</taxon>
    </lineage>
</organism>
<feature type="domain" description="SIS" evidence="5">
    <location>
        <begin position="37"/>
        <end position="183"/>
    </location>
</feature>
<dbReference type="Pfam" id="PF01380">
    <property type="entry name" value="SIS"/>
    <property type="match status" value="1"/>
</dbReference>
<dbReference type="PANTHER" id="PTHR10937:SF0">
    <property type="entry name" value="GLUTAMINE--FRUCTOSE-6-PHOSPHATE TRANSAMINASE (ISOMERIZING)"/>
    <property type="match status" value="1"/>
</dbReference>
<dbReference type="AlphaFoldDB" id="A0A923KY22"/>
<dbReference type="SUPFAM" id="SSF53697">
    <property type="entry name" value="SIS domain"/>
    <property type="match status" value="1"/>
</dbReference>
<dbReference type="CDD" id="cd05008">
    <property type="entry name" value="SIS_GlmS_GlmD_1"/>
    <property type="match status" value="1"/>
</dbReference>
<name>A0A923KY22_9FIRM</name>
<comment type="catalytic activity">
    <reaction evidence="1">
        <text>D-fructose 6-phosphate + L-glutamine = D-glucosamine 6-phosphate + L-glutamate</text>
        <dbReference type="Rhea" id="RHEA:13237"/>
        <dbReference type="ChEBI" id="CHEBI:29985"/>
        <dbReference type="ChEBI" id="CHEBI:58359"/>
        <dbReference type="ChEBI" id="CHEBI:58725"/>
        <dbReference type="ChEBI" id="CHEBI:61527"/>
        <dbReference type="EC" id="2.6.1.16"/>
    </reaction>
</comment>
<dbReference type="InterPro" id="IPR035466">
    <property type="entry name" value="GlmS/AgaS_SIS"/>
</dbReference>
<evidence type="ECO:0000256" key="2">
    <source>
        <dbReference type="ARBA" id="ARBA00012916"/>
    </source>
</evidence>
<evidence type="ECO:0000256" key="4">
    <source>
        <dbReference type="ARBA" id="ARBA00022737"/>
    </source>
</evidence>
<protein>
    <recommendedName>
        <fullName evidence="3">Glutamine--fructose-6-phosphate aminotransferase [isomerizing]</fullName>
        <ecNumber evidence="2">2.6.1.16</ecNumber>
    </recommendedName>
</protein>
<gene>
    <name evidence="6" type="ORF">H8S23_07710</name>
</gene>
<evidence type="ECO:0000313" key="6">
    <source>
        <dbReference type="EMBL" id="MBC5581394.1"/>
    </source>
</evidence>
<proteinExistence type="predicted"/>
<evidence type="ECO:0000313" key="7">
    <source>
        <dbReference type="Proteomes" id="UP000659630"/>
    </source>
</evidence>
<evidence type="ECO:0000256" key="1">
    <source>
        <dbReference type="ARBA" id="ARBA00001031"/>
    </source>
</evidence>
<keyword evidence="4" id="KW-0677">Repeat</keyword>
<dbReference type="PROSITE" id="PS51464">
    <property type="entry name" value="SIS"/>
    <property type="match status" value="1"/>
</dbReference>
<comment type="caution">
    <text evidence="6">The sequence shown here is derived from an EMBL/GenBank/DDBJ whole genome shotgun (WGS) entry which is preliminary data.</text>
</comment>
<dbReference type="RefSeq" id="WP_186887749.1">
    <property type="nucleotide sequence ID" value="NZ_JACONZ010000002.1"/>
</dbReference>
<dbReference type="InterPro" id="IPR046348">
    <property type="entry name" value="SIS_dom_sf"/>
</dbReference>
<dbReference type="GO" id="GO:0097367">
    <property type="term" value="F:carbohydrate derivative binding"/>
    <property type="evidence" value="ECO:0007669"/>
    <property type="project" value="InterPro"/>
</dbReference>
<dbReference type="GO" id="GO:0006002">
    <property type="term" value="P:fructose 6-phosphate metabolic process"/>
    <property type="evidence" value="ECO:0007669"/>
    <property type="project" value="TreeGrafter"/>
</dbReference>
<dbReference type="Gene3D" id="3.40.50.10490">
    <property type="entry name" value="Glucose-6-phosphate isomerase like protein, domain 1"/>
    <property type="match status" value="2"/>
</dbReference>
<sequence length="384" mass="41375">MDKREFDNPLRQQCMSLPALCADQIAGVRRGLENALTQEELRQIRRVIITGCGDSYVAAQAAIPAFKKFAGKFGSNFSYGRAIEVARYLPFEEKQSPYTLVVGVSCSGGPARVQEVLRRANHYGCMTLAVTNNPDSPAAQEAKRSLIVNTPAFPNASPGLRNYYASLVGLYLLAASLGEATGCSAPGAVDGMANAIAEYTAAYEPLLEGYDEQMFRLAQTWKDFKAYDFVGDDIQFSTAFFTAAKIVEVAGGMTFTDDSEDWCHVGFFQKEPHRIGTTIVADRTANDRSRIGETIGQAAGIGRPVLLVANGGKEDFGVTADIEVCRVPDAPAGYPFLLPLMNYLPGSILAGYLSTLTGEPFFRGGGVWAQPGVGTIRSSKIEIV</sequence>
<dbReference type="EMBL" id="JACONZ010000002">
    <property type="protein sequence ID" value="MBC5581394.1"/>
    <property type="molecule type" value="Genomic_DNA"/>
</dbReference>
<dbReference type="Proteomes" id="UP000659630">
    <property type="component" value="Unassembled WGS sequence"/>
</dbReference>
<keyword evidence="7" id="KW-1185">Reference proteome</keyword>
<accession>A0A923KY22</accession>
<dbReference type="GO" id="GO:0004360">
    <property type="term" value="F:glutamine-fructose-6-phosphate transaminase (isomerizing) activity"/>
    <property type="evidence" value="ECO:0007669"/>
    <property type="project" value="UniProtKB-EC"/>
</dbReference>
<evidence type="ECO:0000259" key="5">
    <source>
        <dbReference type="PROSITE" id="PS51464"/>
    </source>
</evidence>
<dbReference type="InterPro" id="IPR001347">
    <property type="entry name" value="SIS_dom"/>
</dbReference>
<dbReference type="PANTHER" id="PTHR10937">
    <property type="entry name" value="GLUCOSAMINE--FRUCTOSE-6-PHOSPHATE AMINOTRANSFERASE, ISOMERIZING"/>
    <property type="match status" value="1"/>
</dbReference>